<dbReference type="CDD" id="cd02856">
    <property type="entry name" value="E_set_GDE_Isoamylase_N"/>
    <property type="match status" value="1"/>
</dbReference>
<comment type="caution">
    <text evidence="3">The sequence shown here is derived from an EMBL/GenBank/DDBJ whole genome shotgun (WGS) entry which is preliminary data.</text>
</comment>
<evidence type="ECO:0000313" key="4">
    <source>
        <dbReference type="Proteomes" id="UP000597507"/>
    </source>
</evidence>
<sequence>MRRPSRARPGRDGRVMAGAIGIEPGEPLPLGLSETRDGFNLAVFSRNATRLTLLLFEGARGAAAAEIPLDPVRHRTGDLRHARLVGLPRGTAYALRADGPFAPQAGHRFDPRRVLLDPYPAAVETEAD</sequence>
<reference evidence="3 4" key="1">
    <citation type="journal article" date="2014" name="Int. J. Syst. Evol. Microbiol.">
        <title>Complete genome sequence of Corynebacterium casei LMG S-19264T (=DSM 44701T), isolated from a smear-ripened cheese.</title>
        <authorList>
            <consortium name="US DOE Joint Genome Institute (JGI-PGF)"/>
            <person name="Walter F."/>
            <person name="Albersmeier A."/>
            <person name="Kalinowski J."/>
            <person name="Ruckert C."/>
        </authorList>
    </citation>
    <scope>NUCLEOTIDE SEQUENCE [LARGE SCALE GENOMIC DNA]</scope>
    <source>
        <strain evidence="3 4">CGMCC 1.16330</strain>
    </source>
</reference>
<dbReference type="GO" id="GO:0004553">
    <property type="term" value="F:hydrolase activity, hydrolyzing O-glycosyl compounds"/>
    <property type="evidence" value="ECO:0007669"/>
    <property type="project" value="InterPro"/>
</dbReference>
<dbReference type="EMBL" id="BMKS01000004">
    <property type="protein sequence ID" value="GGG29991.1"/>
    <property type="molecule type" value="Genomic_DNA"/>
</dbReference>
<keyword evidence="4" id="KW-1185">Reference proteome</keyword>
<evidence type="ECO:0000256" key="1">
    <source>
        <dbReference type="ARBA" id="ARBA00008061"/>
    </source>
</evidence>
<dbReference type="Gene3D" id="2.60.40.10">
    <property type="entry name" value="Immunoglobulins"/>
    <property type="match status" value="1"/>
</dbReference>
<dbReference type="InterPro" id="IPR004193">
    <property type="entry name" value="Glyco_hydro_13_N"/>
</dbReference>
<dbReference type="PANTHER" id="PTHR43002">
    <property type="entry name" value="GLYCOGEN DEBRANCHING ENZYME"/>
    <property type="match status" value="1"/>
</dbReference>
<dbReference type="GO" id="GO:0005975">
    <property type="term" value="P:carbohydrate metabolic process"/>
    <property type="evidence" value="ECO:0007669"/>
    <property type="project" value="InterPro"/>
</dbReference>
<comment type="similarity">
    <text evidence="1">Belongs to the glycosyl hydrolase 13 family.</text>
</comment>
<dbReference type="AlphaFoldDB" id="A0A8J2ZAG5"/>
<dbReference type="InterPro" id="IPR013783">
    <property type="entry name" value="Ig-like_fold"/>
</dbReference>
<dbReference type="Proteomes" id="UP000597507">
    <property type="component" value="Unassembled WGS sequence"/>
</dbReference>
<dbReference type="Pfam" id="PF02922">
    <property type="entry name" value="CBM_48"/>
    <property type="match status" value="1"/>
</dbReference>
<name>A0A8J2ZAG5_9PROT</name>
<dbReference type="SUPFAM" id="SSF81296">
    <property type="entry name" value="E set domains"/>
    <property type="match status" value="1"/>
</dbReference>
<dbReference type="InterPro" id="IPR014756">
    <property type="entry name" value="Ig_E-set"/>
</dbReference>
<organism evidence="3 4">
    <name type="scientific">Caldovatus sediminis</name>
    <dbReference type="NCBI Taxonomy" id="2041189"/>
    <lineage>
        <taxon>Bacteria</taxon>
        <taxon>Pseudomonadati</taxon>
        <taxon>Pseudomonadota</taxon>
        <taxon>Alphaproteobacteria</taxon>
        <taxon>Acetobacterales</taxon>
        <taxon>Roseomonadaceae</taxon>
        <taxon>Caldovatus</taxon>
    </lineage>
</organism>
<evidence type="ECO:0000313" key="3">
    <source>
        <dbReference type="EMBL" id="GGG29991.1"/>
    </source>
</evidence>
<accession>A0A8J2ZAG5</accession>
<feature type="domain" description="Glycoside hydrolase family 13 N-terminal" evidence="2">
    <location>
        <begin position="29"/>
        <end position="119"/>
    </location>
</feature>
<dbReference type="InterPro" id="IPR044505">
    <property type="entry name" value="GlgX_Isoamylase_N_E_set"/>
</dbReference>
<gene>
    <name evidence="3" type="ORF">GCM10010964_17400</name>
</gene>
<proteinExistence type="inferred from homology"/>
<evidence type="ECO:0000259" key="2">
    <source>
        <dbReference type="Pfam" id="PF02922"/>
    </source>
</evidence>
<protein>
    <recommendedName>
        <fullName evidence="2">Glycoside hydrolase family 13 N-terminal domain-containing protein</fullName>
    </recommendedName>
</protein>